<keyword evidence="6" id="KW-0808">Transferase</keyword>
<dbReference type="Proteomes" id="UP001596137">
    <property type="component" value="Unassembled WGS sequence"/>
</dbReference>
<comment type="subcellular location">
    <subcellularLocation>
        <location evidence="1">Membrane</location>
        <topology evidence="1">Multi-pass membrane protein</topology>
    </subcellularLocation>
</comment>
<keyword evidence="3 5" id="KW-1133">Transmembrane helix</keyword>
<organism evidence="6 7">
    <name type="scientific">Sphaerisporangium aureirubrum</name>
    <dbReference type="NCBI Taxonomy" id="1544736"/>
    <lineage>
        <taxon>Bacteria</taxon>
        <taxon>Bacillati</taxon>
        <taxon>Actinomycetota</taxon>
        <taxon>Actinomycetes</taxon>
        <taxon>Streptosporangiales</taxon>
        <taxon>Streptosporangiaceae</taxon>
        <taxon>Sphaerisporangium</taxon>
    </lineage>
</organism>
<dbReference type="GO" id="GO:0032259">
    <property type="term" value="P:methylation"/>
    <property type="evidence" value="ECO:0007669"/>
    <property type="project" value="UniProtKB-KW"/>
</dbReference>
<feature type="transmembrane region" description="Helical" evidence="5">
    <location>
        <begin position="108"/>
        <end position="126"/>
    </location>
</feature>
<feature type="transmembrane region" description="Helical" evidence="5">
    <location>
        <begin position="45"/>
        <end position="62"/>
    </location>
</feature>
<gene>
    <name evidence="6" type="ORF">ACFP1K_19245</name>
</gene>
<name>A0ABW1NLB3_9ACTN</name>
<dbReference type="Pfam" id="PF04140">
    <property type="entry name" value="ICMT"/>
    <property type="match status" value="1"/>
</dbReference>
<evidence type="ECO:0000256" key="1">
    <source>
        <dbReference type="ARBA" id="ARBA00004141"/>
    </source>
</evidence>
<protein>
    <submittedName>
        <fullName evidence="6">Methyltransferase family protein</fullName>
        <ecNumber evidence="6">2.1.1.100</ecNumber>
        <ecNumber evidence="6">2.1.1.334</ecNumber>
    </submittedName>
</protein>
<evidence type="ECO:0000313" key="7">
    <source>
        <dbReference type="Proteomes" id="UP001596137"/>
    </source>
</evidence>
<evidence type="ECO:0000313" key="6">
    <source>
        <dbReference type="EMBL" id="MFC6083317.1"/>
    </source>
</evidence>
<evidence type="ECO:0000256" key="2">
    <source>
        <dbReference type="ARBA" id="ARBA00022692"/>
    </source>
</evidence>
<dbReference type="InterPro" id="IPR007269">
    <property type="entry name" value="ICMT_MeTrfase"/>
</dbReference>
<keyword evidence="4 5" id="KW-0472">Membrane</keyword>
<reference evidence="7" key="1">
    <citation type="journal article" date="2019" name="Int. J. Syst. Evol. Microbiol.">
        <title>The Global Catalogue of Microorganisms (GCM) 10K type strain sequencing project: providing services to taxonomists for standard genome sequencing and annotation.</title>
        <authorList>
            <consortium name="The Broad Institute Genomics Platform"/>
            <consortium name="The Broad Institute Genome Sequencing Center for Infectious Disease"/>
            <person name="Wu L."/>
            <person name="Ma J."/>
        </authorList>
    </citation>
    <scope>NUCLEOTIDE SEQUENCE [LARGE SCALE GENOMIC DNA]</scope>
    <source>
        <strain evidence="7">JCM 30346</strain>
    </source>
</reference>
<dbReference type="PANTHER" id="PTHR12714">
    <property type="entry name" value="PROTEIN-S ISOPRENYLCYSTEINE O-METHYLTRANSFERASE"/>
    <property type="match status" value="1"/>
</dbReference>
<dbReference type="EC" id="2.1.1.100" evidence="6"/>
<proteinExistence type="predicted"/>
<dbReference type="PANTHER" id="PTHR12714:SF9">
    <property type="entry name" value="PROTEIN-S-ISOPRENYLCYSTEINE O-METHYLTRANSFERASE"/>
    <property type="match status" value="1"/>
</dbReference>
<sequence length="222" mass="24069">MSAPLATAPASSRVWAGYVAPVLFVAGVAISVAAVALCLGQDGPLRLFTAAFIAANLGWLVLEAPITFRRPSAPPREVATLVTYALTRVATMSAAILLPPVWQRPSPLLAVPVLLFASGVLLRVVAMRELGRFYSHHVIRRDDHVIVRTGPYRLIRHPAYAGMLLGHAGLVLFFLNPVSVPLLAALAVVIGWRVRVEERELMAIPAYRAYADGRPRLIPGMW</sequence>
<keyword evidence="7" id="KW-1185">Reference proteome</keyword>
<evidence type="ECO:0000256" key="4">
    <source>
        <dbReference type="ARBA" id="ARBA00023136"/>
    </source>
</evidence>
<comment type="caution">
    <text evidence="6">The sequence shown here is derived from an EMBL/GenBank/DDBJ whole genome shotgun (WGS) entry which is preliminary data.</text>
</comment>
<feature type="transmembrane region" description="Helical" evidence="5">
    <location>
        <begin position="170"/>
        <end position="192"/>
    </location>
</feature>
<dbReference type="EC" id="2.1.1.334" evidence="6"/>
<dbReference type="Gene3D" id="1.20.120.1630">
    <property type="match status" value="1"/>
</dbReference>
<evidence type="ECO:0000256" key="3">
    <source>
        <dbReference type="ARBA" id="ARBA00022989"/>
    </source>
</evidence>
<evidence type="ECO:0000256" key="5">
    <source>
        <dbReference type="SAM" id="Phobius"/>
    </source>
</evidence>
<dbReference type="GO" id="GO:0004671">
    <property type="term" value="F:protein C-terminal S-isoprenylcysteine carboxyl O-methyltransferase activity"/>
    <property type="evidence" value="ECO:0007669"/>
    <property type="project" value="UniProtKB-EC"/>
</dbReference>
<keyword evidence="2 5" id="KW-0812">Transmembrane</keyword>
<dbReference type="EMBL" id="JBHSRF010000027">
    <property type="protein sequence ID" value="MFC6083317.1"/>
    <property type="molecule type" value="Genomic_DNA"/>
</dbReference>
<accession>A0ABW1NLB3</accession>
<feature type="transmembrane region" description="Helical" evidence="5">
    <location>
        <begin position="82"/>
        <end position="101"/>
    </location>
</feature>
<keyword evidence="6" id="KW-0489">Methyltransferase</keyword>
<feature type="transmembrane region" description="Helical" evidence="5">
    <location>
        <begin position="15"/>
        <end position="38"/>
    </location>
</feature>
<dbReference type="RefSeq" id="WP_380755118.1">
    <property type="nucleotide sequence ID" value="NZ_JBHSRF010000027.1"/>
</dbReference>